<reference evidence="1 2" key="1">
    <citation type="submission" date="2018-09" db="EMBL/GenBank/DDBJ databases">
        <title>Murine metabolic-syndrome-specific gut microbial biobank.</title>
        <authorList>
            <person name="Liu C."/>
        </authorList>
    </citation>
    <scope>NUCLEOTIDE SEQUENCE [LARGE SCALE GENOMIC DNA]</scope>
    <source>
        <strain evidence="1 2">0.1xD8-82</strain>
    </source>
</reference>
<dbReference type="AlphaFoldDB" id="A0A3A9B2Q6"/>
<protein>
    <submittedName>
        <fullName evidence="1">Uncharacterized protein</fullName>
    </submittedName>
</protein>
<proteinExistence type="predicted"/>
<evidence type="ECO:0000313" key="1">
    <source>
        <dbReference type="EMBL" id="RKI93756.1"/>
    </source>
</evidence>
<organism evidence="1 2">
    <name type="scientific">Parablautia intestinalis</name>
    <dbReference type="NCBI Taxonomy" id="2320100"/>
    <lineage>
        <taxon>Bacteria</taxon>
        <taxon>Bacillati</taxon>
        <taxon>Bacillota</taxon>
        <taxon>Clostridia</taxon>
        <taxon>Lachnospirales</taxon>
        <taxon>Lachnospiraceae</taxon>
        <taxon>Parablautia</taxon>
    </lineage>
</organism>
<sequence>MECIISKSSIINRCNEDGEIHLLFAEREKPCEEAYLKEVLDLEGNKCNRYFINLDTIIELDKLSEKYDTDVLVTKNLDFPEYTALILYDEEIKQED</sequence>
<keyword evidence="2" id="KW-1185">Reference proteome</keyword>
<comment type="caution">
    <text evidence="1">The sequence shown here is derived from an EMBL/GenBank/DDBJ whole genome shotgun (WGS) entry which is preliminary data.</text>
</comment>
<dbReference type="Proteomes" id="UP000280696">
    <property type="component" value="Unassembled WGS sequence"/>
</dbReference>
<dbReference type="OrthoDB" id="2058803at2"/>
<dbReference type="RefSeq" id="WP_120466797.1">
    <property type="nucleotide sequence ID" value="NZ_RAYQ01000002.1"/>
</dbReference>
<name>A0A3A9B2Q6_9FIRM</name>
<accession>A0A3A9B2Q6</accession>
<gene>
    <name evidence="1" type="ORF">D7V94_03570</name>
</gene>
<evidence type="ECO:0000313" key="2">
    <source>
        <dbReference type="Proteomes" id="UP000280696"/>
    </source>
</evidence>
<dbReference type="EMBL" id="RAYQ01000002">
    <property type="protein sequence ID" value="RKI93756.1"/>
    <property type="molecule type" value="Genomic_DNA"/>
</dbReference>